<dbReference type="RefSeq" id="WP_265558237.1">
    <property type="nucleotide sequence ID" value="NZ_CP092471.1"/>
</dbReference>
<dbReference type="InterPro" id="IPR036259">
    <property type="entry name" value="MFS_trans_sf"/>
</dbReference>
<feature type="transmembrane region" description="Helical" evidence="2">
    <location>
        <begin position="115"/>
        <end position="134"/>
    </location>
</feature>
<protein>
    <submittedName>
        <fullName evidence="3">MFS transporter</fullName>
    </submittedName>
</protein>
<dbReference type="SUPFAM" id="SSF103473">
    <property type="entry name" value="MFS general substrate transporter"/>
    <property type="match status" value="1"/>
</dbReference>
<dbReference type="InterPro" id="IPR039672">
    <property type="entry name" value="MFS_2"/>
</dbReference>
<keyword evidence="2" id="KW-0812">Transmembrane</keyword>
<feature type="transmembrane region" description="Helical" evidence="2">
    <location>
        <begin position="352"/>
        <end position="376"/>
    </location>
</feature>
<feature type="transmembrane region" description="Helical" evidence="2">
    <location>
        <begin position="435"/>
        <end position="458"/>
    </location>
</feature>
<gene>
    <name evidence="3" type="ORF">L1F33_12585</name>
</gene>
<dbReference type="Proteomes" id="UP001065265">
    <property type="component" value="Chromosome"/>
</dbReference>
<dbReference type="PANTHER" id="PTHR11328:SF24">
    <property type="entry name" value="MAJOR FACILITATOR SUPERFAMILY (MFS) PROFILE DOMAIN-CONTAINING PROTEIN"/>
    <property type="match status" value="1"/>
</dbReference>
<dbReference type="EMBL" id="CP092471">
    <property type="protein sequence ID" value="UVI39055.1"/>
    <property type="molecule type" value="Genomic_DNA"/>
</dbReference>
<dbReference type="Pfam" id="PF13347">
    <property type="entry name" value="MFS_2"/>
    <property type="match status" value="1"/>
</dbReference>
<keyword evidence="2" id="KW-0472">Membrane</keyword>
<feature type="transmembrane region" description="Helical" evidence="2">
    <location>
        <begin position="195"/>
        <end position="215"/>
    </location>
</feature>
<organism evidence="3 4">
    <name type="scientific">Qipengyuania spongiae</name>
    <dbReference type="NCBI Taxonomy" id="2909673"/>
    <lineage>
        <taxon>Bacteria</taxon>
        <taxon>Pseudomonadati</taxon>
        <taxon>Pseudomonadota</taxon>
        <taxon>Alphaproteobacteria</taxon>
        <taxon>Sphingomonadales</taxon>
        <taxon>Erythrobacteraceae</taxon>
        <taxon>Qipengyuania</taxon>
    </lineage>
</organism>
<reference evidence="3" key="1">
    <citation type="submission" date="2022-02" db="EMBL/GenBank/DDBJ databases">
        <title>Qipengyuania spongiae sp. nov., isolated from marine sponge.</title>
        <authorList>
            <person name="Li Z."/>
            <person name="Zhang M."/>
        </authorList>
    </citation>
    <scope>NUCLEOTIDE SEQUENCE</scope>
    <source>
        <strain evidence="3">PHS-Z21</strain>
    </source>
</reference>
<feature type="transmembrane region" description="Helical" evidence="2">
    <location>
        <begin position="405"/>
        <end position="423"/>
    </location>
</feature>
<evidence type="ECO:0000256" key="1">
    <source>
        <dbReference type="ARBA" id="ARBA00009617"/>
    </source>
</evidence>
<keyword evidence="2" id="KW-1133">Transmembrane helix</keyword>
<evidence type="ECO:0000313" key="4">
    <source>
        <dbReference type="Proteomes" id="UP001065265"/>
    </source>
</evidence>
<feature type="transmembrane region" description="Helical" evidence="2">
    <location>
        <begin position="155"/>
        <end position="175"/>
    </location>
</feature>
<dbReference type="PANTHER" id="PTHR11328">
    <property type="entry name" value="MAJOR FACILITATOR SUPERFAMILY DOMAIN-CONTAINING PROTEIN"/>
    <property type="match status" value="1"/>
</dbReference>
<keyword evidence="4" id="KW-1185">Reference proteome</keyword>
<feature type="transmembrane region" description="Helical" evidence="2">
    <location>
        <begin position="284"/>
        <end position="302"/>
    </location>
</feature>
<proteinExistence type="inferred from homology"/>
<comment type="similarity">
    <text evidence="1">Belongs to the sodium:galactoside symporter (TC 2.A.2) family.</text>
</comment>
<feature type="transmembrane region" description="Helical" evidence="2">
    <location>
        <begin position="248"/>
        <end position="272"/>
    </location>
</feature>
<feature type="transmembrane region" description="Helical" evidence="2">
    <location>
        <begin position="44"/>
        <end position="65"/>
    </location>
</feature>
<evidence type="ECO:0000313" key="3">
    <source>
        <dbReference type="EMBL" id="UVI39055.1"/>
    </source>
</evidence>
<name>A0ABY5SXK7_9SPHN</name>
<dbReference type="Gene3D" id="1.20.1250.20">
    <property type="entry name" value="MFS general substrate transporter like domains"/>
    <property type="match status" value="2"/>
</dbReference>
<feature type="transmembrane region" description="Helical" evidence="2">
    <location>
        <begin position="314"/>
        <end position="332"/>
    </location>
</feature>
<sequence>MVADPTAPKLGLATKLLYGFGSIGYGVKDVAFRSFLLLYYNQVIGVRADLVSFAILVALCVDAISDPIVGQWSDTLRTRWGRRHPFMFLSAIPASLSMLALFFPPEGMSQTEAFWYILIVGCCVRTFITFFEIPSSALAPELTSDYDERTSIASYRYFFAYLGGVGMAFLTLLVFLAPTARYPVGQLNPQGYETFAIVGAAVMLTAILVSSLGTIHRIKYFRMPEEREKLGPWNTLVQMRSTFAHRGFLAIIAFGTLKYTSVGMTSALLIYFGTYLWGLNSAQLAILTIDSLTGAFLALFVAPWASRRIGKRNAALVLAVIAVIFGSLPYVLRLGGVFYENGDPMLVPALFVFSAMFQMCGVSSAVLVHAMVGDVVEESQLATGRRSEGLFYAANTLMQKSTSGLGVFAAGMLVSLVGIAPGIDPATIDPAIPRMLAIAYVPALIVLYIGGAVFLFAYRIDRSSHEASIAELERRAGAASLNADEIAEPAQ</sequence>
<feature type="transmembrane region" description="Helical" evidence="2">
    <location>
        <begin position="86"/>
        <end position="103"/>
    </location>
</feature>
<evidence type="ECO:0000256" key="2">
    <source>
        <dbReference type="SAM" id="Phobius"/>
    </source>
</evidence>
<accession>A0ABY5SXK7</accession>